<proteinExistence type="predicted"/>
<sequence length="51" mass="5194">MCGMASAPVITAAPNSPKAQISGRKMLLWLWTAAENAASGGPKGGGQEWPP</sequence>
<reference evidence="2" key="1">
    <citation type="submission" date="2015-01" db="EMBL/GenBank/DDBJ databases">
        <authorList>
            <person name="Paterson Steve"/>
        </authorList>
    </citation>
    <scope>NUCLEOTIDE SEQUENCE [LARGE SCALE GENOMIC DNA]</scope>
    <source>
        <strain evidence="2">OBR1</strain>
    </source>
</reference>
<dbReference type="AlphaFoldDB" id="A0A0G4JQ03"/>
<accession>A0A0G4JQ03</accession>
<evidence type="ECO:0000313" key="1">
    <source>
        <dbReference type="EMBL" id="CPR13791.1"/>
    </source>
</evidence>
<organism evidence="1 2">
    <name type="scientific">Brenneria goodwinii</name>
    <dbReference type="NCBI Taxonomy" id="1109412"/>
    <lineage>
        <taxon>Bacteria</taxon>
        <taxon>Pseudomonadati</taxon>
        <taxon>Pseudomonadota</taxon>
        <taxon>Gammaproteobacteria</taxon>
        <taxon>Enterobacterales</taxon>
        <taxon>Pectobacteriaceae</taxon>
        <taxon>Brenneria</taxon>
    </lineage>
</organism>
<name>A0A0G4JQ03_9GAMM</name>
<gene>
    <name evidence="1" type="ORF">BN1221_00195</name>
</gene>
<dbReference type="EMBL" id="CGIG01000001">
    <property type="protein sequence ID" value="CPR13791.1"/>
    <property type="molecule type" value="Genomic_DNA"/>
</dbReference>
<keyword evidence="2" id="KW-1185">Reference proteome</keyword>
<protein>
    <submittedName>
        <fullName evidence="1">Uncharacterized protein</fullName>
    </submittedName>
</protein>
<dbReference type="Proteomes" id="UP000044377">
    <property type="component" value="Unassembled WGS sequence"/>
</dbReference>
<dbReference type="STRING" id="1109412.BN1221_00195"/>
<evidence type="ECO:0000313" key="2">
    <source>
        <dbReference type="Proteomes" id="UP000044377"/>
    </source>
</evidence>